<feature type="region of interest" description="Disordered" evidence="2">
    <location>
        <begin position="315"/>
        <end position="339"/>
    </location>
</feature>
<evidence type="ECO:0000256" key="2">
    <source>
        <dbReference type="SAM" id="MobiDB-lite"/>
    </source>
</evidence>
<dbReference type="Proteomes" id="UP000320179">
    <property type="component" value="Chromosome"/>
</dbReference>
<evidence type="ECO:0000313" key="4">
    <source>
        <dbReference type="EMBL" id="QDE67128.1"/>
    </source>
</evidence>
<feature type="domain" description="SbsA Ig-like" evidence="3">
    <location>
        <begin position="67"/>
        <end position="160"/>
    </location>
</feature>
<dbReference type="InterPro" id="IPR013783">
    <property type="entry name" value="Ig-like_fold"/>
</dbReference>
<reference evidence="4 5" key="1">
    <citation type="journal article" date="2019" name="Science">
        <title>Social genes are selection hotspots in kin groups of a soil microbe.</title>
        <authorList>
            <person name="Wielgoss S."/>
            <person name="Wolfensberger R."/>
            <person name="Sun L."/>
            <person name="Fiegna F."/>
            <person name="Velicer G.J."/>
        </authorList>
    </citation>
    <scope>NUCLEOTIDE SEQUENCE [LARGE SCALE GENOMIC DNA]</scope>
    <source>
        <strain evidence="4 5">MC3.5.9c15</strain>
    </source>
</reference>
<dbReference type="InterPro" id="IPR032812">
    <property type="entry name" value="SbsA_Ig"/>
</dbReference>
<protein>
    <recommendedName>
        <fullName evidence="3">SbsA Ig-like domain-containing protein</fullName>
    </recommendedName>
</protein>
<keyword evidence="1" id="KW-0732">Signal</keyword>
<dbReference type="Gene3D" id="2.60.40.10">
    <property type="entry name" value="Immunoglobulins"/>
    <property type="match status" value="1"/>
</dbReference>
<dbReference type="InterPro" id="IPR014755">
    <property type="entry name" value="Cu-Rt/internalin_Ig-like"/>
</dbReference>
<evidence type="ECO:0000256" key="1">
    <source>
        <dbReference type="ARBA" id="ARBA00022729"/>
    </source>
</evidence>
<dbReference type="Gene3D" id="2.60.40.1220">
    <property type="match status" value="1"/>
</dbReference>
<name>A0AAE6FXK9_MYXXA</name>
<sequence length="351" mass="37880">MRVSVSEGDAERIELLVDDAVVATTDSAPHIFTWDSTGHSEGSYRLKARAISEGRTFTSAPRTVIVDRTAPLLVSRTPEDGGAVAGRDLRMTLSFSEPLHPANVRPGLFAWDGLPADSAHLSEDGHALTLQAQARLELPSRYHLLAQDNGLTDLAGNRVGPIETSSVWVVPTWTASAPVLRIHAEDNNHWAPRIRAASSGTAYVALMDITAVGMGGRSRTALHVSHWDGTMWRPLGGGKINEREVFRYGSFSFVMDASGAPLVSFSQDAVDDPTAALAWVYRWQGAQWVSLGGAIHEGASEVTIGTALAMYEGTPNPTSVRSRLRSSPGRRAATKEKTAWPQWCGPSSTMW</sequence>
<gene>
    <name evidence="4" type="ORF">BHS09_09010</name>
</gene>
<dbReference type="Pfam" id="PF13205">
    <property type="entry name" value="Big_5"/>
    <property type="match status" value="1"/>
</dbReference>
<dbReference type="AlphaFoldDB" id="A0AAE6FXK9"/>
<evidence type="ECO:0000313" key="5">
    <source>
        <dbReference type="Proteomes" id="UP000320179"/>
    </source>
</evidence>
<proteinExistence type="predicted"/>
<accession>A0AAE6FXK9</accession>
<evidence type="ECO:0000259" key="3">
    <source>
        <dbReference type="Pfam" id="PF13205"/>
    </source>
</evidence>
<dbReference type="EMBL" id="CP017174">
    <property type="protein sequence ID" value="QDE67128.1"/>
    <property type="molecule type" value="Genomic_DNA"/>
</dbReference>
<organism evidence="4 5">
    <name type="scientific">Myxococcus xanthus</name>
    <dbReference type="NCBI Taxonomy" id="34"/>
    <lineage>
        <taxon>Bacteria</taxon>
        <taxon>Pseudomonadati</taxon>
        <taxon>Myxococcota</taxon>
        <taxon>Myxococcia</taxon>
        <taxon>Myxococcales</taxon>
        <taxon>Cystobacterineae</taxon>
        <taxon>Myxococcaceae</taxon>
        <taxon>Myxococcus</taxon>
    </lineage>
</organism>